<evidence type="ECO:0000256" key="4">
    <source>
        <dbReference type="ARBA" id="ARBA00022989"/>
    </source>
</evidence>
<sequence length="213" mass="23713">MRKRRVYVFAAVAIFAAAAYVLGWSTLFTVSAVEFKGTDTELRALVVPGEKLARIEPRTVIAQYKKLEWVKNVEVSRNWINGKVTITVKKRVPIAIFKDRAIDDEGISFPIPDHGTSGLPVIQGPNLSSALAASKFFTSLPIEISQIVDVVKIRRGDVYVLEIKWGEKSLEVLWGQSKDNALKANVYKALTLRAENSDIRRIDLTAPHAPIVK</sequence>
<reference evidence="7" key="1">
    <citation type="submission" date="2020-05" db="EMBL/GenBank/DDBJ databases">
        <authorList>
            <person name="Chiriac C."/>
            <person name="Salcher M."/>
            <person name="Ghai R."/>
            <person name="Kavagutti S V."/>
        </authorList>
    </citation>
    <scope>NUCLEOTIDE SEQUENCE</scope>
</reference>
<keyword evidence="1" id="KW-1003">Cell membrane</keyword>
<dbReference type="GO" id="GO:0051301">
    <property type="term" value="P:cell division"/>
    <property type="evidence" value="ECO:0007669"/>
    <property type="project" value="UniProtKB-KW"/>
</dbReference>
<accession>A0A6J7HE20</accession>
<evidence type="ECO:0000256" key="3">
    <source>
        <dbReference type="ARBA" id="ARBA00022692"/>
    </source>
</evidence>
<protein>
    <submittedName>
        <fullName evidence="7">Unannotated protein</fullName>
    </submittedName>
</protein>
<name>A0A6J7HE20_9ZZZZ</name>
<keyword evidence="5" id="KW-0131">Cell cycle</keyword>
<feature type="domain" description="POTRA" evidence="6">
    <location>
        <begin position="48"/>
        <end position="91"/>
    </location>
</feature>
<evidence type="ECO:0000256" key="1">
    <source>
        <dbReference type="ARBA" id="ARBA00022475"/>
    </source>
</evidence>
<keyword evidence="3" id="KW-0812">Transmembrane</keyword>
<evidence type="ECO:0000313" key="7">
    <source>
        <dbReference type="EMBL" id="CAB4915193.1"/>
    </source>
</evidence>
<dbReference type="AlphaFoldDB" id="A0A6J7HE20"/>
<dbReference type="InterPro" id="IPR013685">
    <property type="entry name" value="POTRA_FtsQ_type"/>
</dbReference>
<dbReference type="EMBL" id="CAFBMZ010000002">
    <property type="protein sequence ID" value="CAB4915193.1"/>
    <property type="molecule type" value="Genomic_DNA"/>
</dbReference>
<gene>
    <name evidence="7" type="ORF">UFOPK3684_00052</name>
</gene>
<organism evidence="7">
    <name type="scientific">freshwater metagenome</name>
    <dbReference type="NCBI Taxonomy" id="449393"/>
    <lineage>
        <taxon>unclassified sequences</taxon>
        <taxon>metagenomes</taxon>
        <taxon>ecological metagenomes</taxon>
    </lineage>
</organism>
<keyword evidence="4" id="KW-1133">Transmembrane helix</keyword>
<dbReference type="Pfam" id="PF08478">
    <property type="entry name" value="POTRA_1"/>
    <property type="match status" value="1"/>
</dbReference>
<evidence type="ECO:0000256" key="5">
    <source>
        <dbReference type="ARBA" id="ARBA00023306"/>
    </source>
</evidence>
<evidence type="ECO:0000256" key="2">
    <source>
        <dbReference type="ARBA" id="ARBA00022618"/>
    </source>
</evidence>
<keyword evidence="4" id="KW-0472">Membrane</keyword>
<proteinExistence type="predicted"/>
<keyword evidence="2" id="KW-0132">Cell division</keyword>
<evidence type="ECO:0000259" key="6">
    <source>
        <dbReference type="Pfam" id="PF08478"/>
    </source>
</evidence>